<dbReference type="Gene3D" id="3.40.50.150">
    <property type="entry name" value="Vaccinia Virus protein VP39"/>
    <property type="match status" value="1"/>
</dbReference>
<dbReference type="Gene3D" id="3.30.470.30">
    <property type="entry name" value="DNA ligase/mRNA capping enzyme"/>
    <property type="match status" value="1"/>
</dbReference>
<sequence length="1362" mass="155871">MDEIFNTITQAVVPENSIPIPMISFDDDKQLYDKLDANTKQIVDNLKDETLRKGAIKLLANDDVSNKIKEDVKRDLENKELMDLYSNLSKKAKEQIKDLPIRDKIMLLKSKLKKKSSKSEEATKKSTPPPINPGTPDYPPPPLEPHSPNEPPPSLFEPHSPNEPPPPLPEFEPHSPYDPPPDEPDEKVSDNVKQDVGKQQADFAKIVQQFYSSNPFVYSVDENQELEVKFGTKGISRITVTNYDNVIRKLKSLGFSALDVNGSYNLRINCEYLDSISGKVRLSDVRTDINGLTNIQNYCKNNDIKQIFVKTPSCVHFERKVRAKTKTNEPIYPVNMDDFNFRATYSTELAVKAGLQHFVMDNWKKSKKIFRYMNRATFKHPDYPFNVDISIVKYANKGADRWGKAGRGEMFRTYNVEDSNVFNNPEEYEIEIEVDNKMIGLGTPFNSDKLVLAALKKVIKFVLCGLQETNYPVSYPEMKGVMQDYMKLIWGDEYNPKKPVLNKNFIGPSSKTIQLENICPVEKESLEPNIRKSFVVTEKADGLRTLMFITSIGKIYLIDMNMNVMFTGAKTNNKETFNCLLDGELIKVNKKGDYINLYAAFDIYYYNKKDVRSLTFMLRDKETEIYNARYQILKLVTNSLNPISVLDIQVEKGSADALTSKFKQGQRMLSPIKISCKEFYPHSNKQTIFQGCNEILTKVEEGRFEYETDGLIFTHAYFGIGSDKIGEAGSKYKQTWDFSYKWKPPHLNTIDFLVTTVKGTNNEDVVKPIFEDGINTDAVSQLSEYKTIELRCGFNEYRDGYINPCENIINDDLPDKEKDEKYKYALVPMRFYPTDPYDVNTGLAKIMLKQDETGKKQMFTEDGEAFMDGTIVEFSYEVDGLESWRWNPLRVRHDKTTEYRQGAQMYGNAYRTANNNWKSIHYPVTEIMIRTGKDIPDVLVNKDVYYNTPSGQSLTKAMRNFHNLYVKKKLIKQVSRPGDTFIDFACGQGGDLPKWVESKLSFVFGIDISKDNLENRLNGACARYLNTKKETNNMPGALFVNGDSSLNIKSGSAMRNDKAIQITKSVFGMGSKDPKTIGKGVAKQFGVGDAGFNVSSCQFAIHYFFESPTTLQGFLRNVAECTKLNGYFIGSTYDGVEVFNLLQKVKTHESIKIIENDRKIWEIVKEYGPDVFADDSSCIGYKINVFQETINQYLIEYLVNFNYLVRVFEMYGFKVIDNEEAKEMGFPSGSGMFNLLFNNMMEEIKRNSNAEKNYGKAREMTNFEKKISFLNRYFIFKKIREVNTETIQLELSEYSDFAVKKNKMETKQAIKVATELAENKKGKIKKLDNKLILKPATEAIGVPEEPVVKKKRKSSKKIVIVE</sequence>
<evidence type="ECO:0000256" key="8">
    <source>
        <dbReference type="ARBA" id="ARBA00023134"/>
    </source>
</evidence>
<evidence type="ECO:0000256" key="3">
    <source>
        <dbReference type="ARBA" id="ARBA00022603"/>
    </source>
</evidence>
<dbReference type="SUPFAM" id="SSF56091">
    <property type="entry name" value="DNA ligase/mRNA capping enzyme, catalytic domain"/>
    <property type="match status" value="1"/>
</dbReference>
<accession>A0A6C0LMU4</accession>
<dbReference type="SUPFAM" id="SSF53335">
    <property type="entry name" value="S-adenosyl-L-methionine-dependent methyltransferases"/>
    <property type="match status" value="1"/>
</dbReference>
<dbReference type="PANTHER" id="PTHR12189">
    <property type="entry name" value="MRNA GUANINE-7- METHYLTRANSFERASE"/>
    <property type="match status" value="1"/>
</dbReference>
<dbReference type="GO" id="GO:0003723">
    <property type="term" value="F:RNA binding"/>
    <property type="evidence" value="ECO:0007669"/>
    <property type="project" value="UniProtKB-KW"/>
</dbReference>
<evidence type="ECO:0000256" key="1">
    <source>
        <dbReference type="ARBA" id="ARBA00005129"/>
    </source>
</evidence>
<comment type="pathway">
    <text evidence="1">mRNA processing; mRNA capping.</text>
</comment>
<dbReference type="InterPro" id="IPR001339">
    <property type="entry name" value="mRNA_cap_enzyme_adenylation"/>
</dbReference>
<dbReference type="Gene3D" id="2.40.50.140">
    <property type="entry name" value="Nucleic acid-binding proteins"/>
    <property type="match status" value="1"/>
</dbReference>
<dbReference type="EC" id="2.1.1.56" evidence="2"/>
<evidence type="ECO:0000313" key="11">
    <source>
        <dbReference type="EMBL" id="QHU31041.1"/>
    </source>
</evidence>
<dbReference type="GO" id="GO:0005525">
    <property type="term" value="F:GTP binding"/>
    <property type="evidence" value="ECO:0007669"/>
    <property type="project" value="UniProtKB-KW"/>
</dbReference>
<evidence type="ECO:0000256" key="7">
    <source>
        <dbReference type="ARBA" id="ARBA00022884"/>
    </source>
</evidence>
<dbReference type="InterPro" id="IPR004971">
    <property type="entry name" value="mRNA_G-N7_MeTrfase_dom"/>
</dbReference>
<keyword evidence="5" id="KW-0949">S-adenosyl-L-methionine</keyword>
<name>A0A6C0LMU4_9ZZZZ</name>
<dbReference type="InterPro" id="IPR039753">
    <property type="entry name" value="RG7MT1"/>
</dbReference>
<keyword evidence="8" id="KW-0342">GTP-binding</keyword>
<dbReference type="GO" id="GO:0005524">
    <property type="term" value="F:ATP binding"/>
    <property type="evidence" value="ECO:0007669"/>
    <property type="project" value="InterPro"/>
</dbReference>
<feature type="compositionally biased region" description="Basic and acidic residues" evidence="9">
    <location>
        <begin position="186"/>
        <end position="196"/>
    </location>
</feature>
<dbReference type="PROSITE" id="PS51562">
    <property type="entry name" value="RNA_CAP0_MT"/>
    <property type="match status" value="1"/>
</dbReference>
<keyword evidence="6" id="KW-0547">Nucleotide-binding</keyword>
<keyword evidence="7" id="KW-0694">RNA-binding</keyword>
<evidence type="ECO:0000256" key="4">
    <source>
        <dbReference type="ARBA" id="ARBA00022679"/>
    </source>
</evidence>
<dbReference type="GO" id="GO:0004482">
    <property type="term" value="F:mRNA 5'-cap (guanine-N7-)-methyltransferase activity"/>
    <property type="evidence" value="ECO:0007669"/>
    <property type="project" value="UniProtKB-EC"/>
</dbReference>
<evidence type="ECO:0000259" key="10">
    <source>
        <dbReference type="PROSITE" id="PS51562"/>
    </source>
</evidence>
<reference evidence="11" key="1">
    <citation type="journal article" date="2020" name="Nature">
        <title>Giant virus diversity and host interactions through global metagenomics.</title>
        <authorList>
            <person name="Schulz F."/>
            <person name="Roux S."/>
            <person name="Paez-Espino D."/>
            <person name="Jungbluth S."/>
            <person name="Walsh D.A."/>
            <person name="Denef V.J."/>
            <person name="McMahon K.D."/>
            <person name="Konstantinidis K.T."/>
            <person name="Eloe-Fadrosh E.A."/>
            <person name="Kyrpides N.C."/>
            <person name="Woyke T."/>
        </authorList>
    </citation>
    <scope>NUCLEOTIDE SEQUENCE</scope>
    <source>
        <strain evidence="11">GVMAG-M-3300027892-73</strain>
    </source>
</reference>
<dbReference type="InterPro" id="IPR029063">
    <property type="entry name" value="SAM-dependent_MTases_sf"/>
</dbReference>
<feature type="domain" description="MRNA cap 0 methyltransferase" evidence="10">
    <location>
        <begin position="953"/>
        <end position="1279"/>
    </location>
</feature>
<keyword evidence="3" id="KW-0489">Methyltransferase</keyword>
<dbReference type="GO" id="GO:0005634">
    <property type="term" value="C:nucleus"/>
    <property type="evidence" value="ECO:0007669"/>
    <property type="project" value="TreeGrafter"/>
</dbReference>
<dbReference type="InterPro" id="IPR012340">
    <property type="entry name" value="NA-bd_OB-fold"/>
</dbReference>
<dbReference type="UniPathway" id="UPA00922"/>
<evidence type="ECO:0000256" key="6">
    <source>
        <dbReference type="ARBA" id="ARBA00022741"/>
    </source>
</evidence>
<protein>
    <recommendedName>
        <fullName evidence="2">mRNA (guanine-N(7))-methyltransferase</fullName>
        <ecNumber evidence="2">2.1.1.56</ecNumber>
    </recommendedName>
</protein>
<dbReference type="InterPro" id="IPR033469">
    <property type="entry name" value="CYTH-like_dom_sf"/>
</dbReference>
<evidence type="ECO:0000256" key="5">
    <source>
        <dbReference type="ARBA" id="ARBA00022691"/>
    </source>
</evidence>
<evidence type="ECO:0000256" key="9">
    <source>
        <dbReference type="SAM" id="MobiDB-lite"/>
    </source>
</evidence>
<feature type="compositionally biased region" description="Pro residues" evidence="9">
    <location>
        <begin position="127"/>
        <end position="170"/>
    </location>
</feature>
<dbReference type="PANTHER" id="PTHR12189:SF2">
    <property type="entry name" value="MRNA CAP GUANINE-N7 METHYLTRANSFERASE"/>
    <property type="match status" value="1"/>
</dbReference>
<dbReference type="EMBL" id="MN740522">
    <property type="protein sequence ID" value="QHU31041.1"/>
    <property type="molecule type" value="Genomic_DNA"/>
</dbReference>
<feature type="region of interest" description="Disordered" evidence="9">
    <location>
        <begin position="110"/>
        <end position="197"/>
    </location>
</feature>
<dbReference type="SUPFAM" id="SSF55154">
    <property type="entry name" value="CYTH-like phosphatases"/>
    <property type="match status" value="1"/>
</dbReference>
<dbReference type="GO" id="GO:0004484">
    <property type="term" value="F:mRNA guanylyltransferase activity"/>
    <property type="evidence" value="ECO:0007669"/>
    <property type="project" value="InterPro"/>
</dbReference>
<keyword evidence="4" id="KW-0808">Transferase</keyword>
<evidence type="ECO:0000256" key="2">
    <source>
        <dbReference type="ARBA" id="ARBA00011926"/>
    </source>
</evidence>
<dbReference type="Pfam" id="PF01331">
    <property type="entry name" value="mRNA_cap_enzyme"/>
    <property type="match status" value="1"/>
</dbReference>
<dbReference type="Pfam" id="PF03291">
    <property type="entry name" value="mRNA_G-N7_MeTrfase"/>
    <property type="match status" value="1"/>
</dbReference>
<organism evidence="11">
    <name type="scientific">viral metagenome</name>
    <dbReference type="NCBI Taxonomy" id="1070528"/>
    <lineage>
        <taxon>unclassified sequences</taxon>
        <taxon>metagenomes</taxon>
        <taxon>organismal metagenomes</taxon>
    </lineage>
</organism>
<proteinExistence type="predicted"/>